<name>A0AAV1KQD8_9NEOP</name>
<keyword evidence="3" id="KW-1185">Reference proteome</keyword>
<sequence length="346" mass="39251">MDCSNIPAFALFRQTGTVIIRLKMELPGHCCRSSVCTTMGYSQLVHRPSGCELCSRTRSNSQYSDCDSDLVEKCRPYKSSAARSRYVNVCAAVCLLLLVGGLSPQSSAAPHRSRGMERQRRSADSSQENRLWANPCDYNNSNSKSALKYSPKLAKDVASQARNALKSTAQYKDKFALKLHSYPSFDELLQAWTGYDWLRKFPWFREEVLPKEKVLNQSMPDEYMNQLMDNIDEILPSMYKGLKMVVAGLYAISNEGLNDNIISDESLKGSINLTMHDVRAVLCLFNDIMKSRNLEIMPLPDSEIPDFKTEDKLSVGLLVYRDTLNYLEYLSQVFQKMYEATARQAD</sequence>
<feature type="compositionally biased region" description="Basic and acidic residues" evidence="1">
    <location>
        <begin position="114"/>
        <end position="123"/>
    </location>
</feature>
<reference evidence="2 3" key="1">
    <citation type="submission" date="2023-11" db="EMBL/GenBank/DDBJ databases">
        <authorList>
            <person name="Hedman E."/>
            <person name="Englund M."/>
            <person name="Stromberg M."/>
            <person name="Nyberg Akerstrom W."/>
            <person name="Nylinder S."/>
            <person name="Jareborg N."/>
            <person name="Kallberg Y."/>
            <person name="Kronander E."/>
        </authorList>
    </citation>
    <scope>NUCLEOTIDE SEQUENCE [LARGE SCALE GENOMIC DNA]</scope>
</reference>
<proteinExistence type="predicted"/>
<protein>
    <submittedName>
        <fullName evidence="2">Uncharacterized protein</fullName>
    </submittedName>
</protein>
<gene>
    <name evidence="2" type="ORF">PARMNEM_LOCUS6356</name>
</gene>
<accession>A0AAV1KQD8</accession>
<feature type="region of interest" description="Disordered" evidence="1">
    <location>
        <begin position="105"/>
        <end position="128"/>
    </location>
</feature>
<evidence type="ECO:0000313" key="3">
    <source>
        <dbReference type="Proteomes" id="UP001314205"/>
    </source>
</evidence>
<dbReference type="AlphaFoldDB" id="A0AAV1KQD8"/>
<evidence type="ECO:0000313" key="2">
    <source>
        <dbReference type="EMBL" id="CAK1585238.1"/>
    </source>
</evidence>
<organism evidence="2 3">
    <name type="scientific">Parnassius mnemosyne</name>
    <name type="common">clouded apollo</name>
    <dbReference type="NCBI Taxonomy" id="213953"/>
    <lineage>
        <taxon>Eukaryota</taxon>
        <taxon>Metazoa</taxon>
        <taxon>Ecdysozoa</taxon>
        <taxon>Arthropoda</taxon>
        <taxon>Hexapoda</taxon>
        <taxon>Insecta</taxon>
        <taxon>Pterygota</taxon>
        <taxon>Neoptera</taxon>
        <taxon>Endopterygota</taxon>
        <taxon>Lepidoptera</taxon>
        <taxon>Glossata</taxon>
        <taxon>Ditrysia</taxon>
        <taxon>Papilionoidea</taxon>
        <taxon>Papilionidae</taxon>
        <taxon>Parnassiinae</taxon>
        <taxon>Parnassini</taxon>
        <taxon>Parnassius</taxon>
        <taxon>Driopa</taxon>
    </lineage>
</organism>
<comment type="caution">
    <text evidence="2">The sequence shown here is derived from an EMBL/GenBank/DDBJ whole genome shotgun (WGS) entry which is preliminary data.</text>
</comment>
<dbReference type="Proteomes" id="UP001314205">
    <property type="component" value="Unassembled WGS sequence"/>
</dbReference>
<evidence type="ECO:0000256" key="1">
    <source>
        <dbReference type="SAM" id="MobiDB-lite"/>
    </source>
</evidence>
<dbReference type="EMBL" id="CAVLGL010000079">
    <property type="protein sequence ID" value="CAK1585238.1"/>
    <property type="molecule type" value="Genomic_DNA"/>
</dbReference>